<feature type="domain" description="GtrA/DPMS transmembrane" evidence="6">
    <location>
        <begin position="12"/>
        <end position="136"/>
    </location>
</feature>
<organism evidence="7 8">
    <name type="scientific">Jeotgalibacillus salarius</name>
    <dbReference type="NCBI Taxonomy" id="546023"/>
    <lineage>
        <taxon>Bacteria</taxon>
        <taxon>Bacillati</taxon>
        <taxon>Bacillota</taxon>
        <taxon>Bacilli</taxon>
        <taxon>Bacillales</taxon>
        <taxon>Caryophanaceae</taxon>
        <taxon>Jeotgalibacillus</taxon>
    </lineage>
</organism>
<dbReference type="GO" id="GO:0000271">
    <property type="term" value="P:polysaccharide biosynthetic process"/>
    <property type="evidence" value="ECO:0007669"/>
    <property type="project" value="InterPro"/>
</dbReference>
<gene>
    <name evidence="7" type="ORF">E2626_09345</name>
</gene>
<protein>
    <submittedName>
        <fullName evidence="7">GtrA family protein</fullName>
    </submittedName>
</protein>
<evidence type="ECO:0000259" key="6">
    <source>
        <dbReference type="Pfam" id="PF04138"/>
    </source>
</evidence>
<comment type="caution">
    <text evidence="7">The sequence shown here is derived from an EMBL/GenBank/DDBJ whole genome shotgun (WGS) entry which is preliminary data.</text>
</comment>
<keyword evidence="3 5" id="KW-1133">Transmembrane helix</keyword>
<feature type="transmembrane region" description="Helical" evidence="5">
    <location>
        <begin position="75"/>
        <end position="98"/>
    </location>
</feature>
<sequence>MKKRGSKQFASYSVIGLSCALLDIGVLNGLLIAFPTREAGLLTVYNTLAYTAAILNSYYWNSKYTFNVNKNKKQFAAFIIQATVSLFIANGVFVGGVWLLDQLNLFPNWLEANSAKGLSMLLSSLASFFFMKWFVFRR</sequence>
<evidence type="ECO:0000256" key="1">
    <source>
        <dbReference type="ARBA" id="ARBA00004141"/>
    </source>
</evidence>
<dbReference type="EMBL" id="SORX01000004">
    <property type="protein sequence ID" value="TFE01761.1"/>
    <property type="molecule type" value="Genomic_DNA"/>
</dbReference>
<dbReference type="OrthoDB" id="9812049at2"/>
<proteinExistence type="predicted"/>
<keyword evidence="2 5" id="KW-0812">Transmembrane</keyword>
<evidence type="ECO:0000256" key="2">
    <source>
        <dbReference type="ARBA" id="ARBA00022692"/>
    </source>
</evidence>
<evidence type="ECO:0000313" key="7">
    <source>
        <dbReference type="EMBL" id="TFE01761.1"/>
    </source>
</evidence>
<feature type="transmembrane region" description="Helical" evidence="5">
    <location>
        <begin position="12"/>
        <end position="34"/>
    </location>
</feature>
<dbReference type="RefSeq" id="WP_134381476.1">
    <property type="nucleotide sequence ID" value="NZ_SORX01000004.1"/>
</dbReference>
<dbReference type="PROSITE" id="PS51257">
    <property type="entry name" value="PROKAR_LIPOPROTEIN"/>
    <property type="match status" value="1"/>
</dbReference>
<keyword evidence="8" id="KW-1185">Reference proteome</keyword>
<comment type="subcellular location">
    <subcellularLocation>
        <location evidence="1">Membrane</location>
        <topology evidence="1">Multi-pass membrane protein</topology>
    </subcellularLocation>
</comment>
<evidence type="ECO:0000256" key="5">
    <source>
        <dbReference type="SAM" id="Phobius"/>
    </source>
</evidence>
<feature type="transmembrane region" description="Helical" evidence="5">
    <location>
        <begin position="40"/>
        <end position="59"/>
    </location>
</feature>
<dbReference type="Pfam" id="PF04138">
    <property type="entry name" value="GtrA_DPMS_TM"/>
    <property type="match status" value="1"/>
</dbReference>
<accession>A0A4Y8LJ86</accession>
<evidence type="ECO:0000256" key="4">
    <source>
        <dbReference type="ARBA" id="ARBA00023136"/>
    </source>
</evidence>
<evidence type="ECO:0000313" key="8">
    <source>
        <dbReference type="Proteomes" id="UP000297776"/>
    </source>
</evidence>
<dbReference type="Proteomes" id="UP000297776">
    <property type="component" value="Unassembled WGS sequence"/>
</dbReference>
<dbReference type="InterPro" id="IPR007267">
    <property type="entry name" value="GtrA_DPMS_TM"/>
</dbReference>
<dbReference type="AlphaFoldDB" id="A0A4Y8LJ86"/>
<keyword evidence="4 5" id="KW-0472">Membrane</keyword>
<dbReference type="GO" id="GO:0016020">
    <property type="term" value="C:membrane"/>
    <property type="evidence" value="ECO:0007669"/>
    <property type="project" value="UniProtKB-SubCell"/>
</dbReference>
<feature type="transmembrane region" description="Helical" evidence="5">
    <location>
        <begin position="118"/>
        <end position="136"/>
    </location>
</feature>
<reference evidence="7 8" key="1">
    <citation type="submission" date="2019-03" db="EMBL/GenBank/DDBJ databases">
        <authorList>
            <person name="Yang Y."/>
        </authorList>
    </citation>
    <scope>NUCLEOTIDE SEQUENCE [LARGE SCALE GENOMIC DNA]</scope>
    <source>
        <strain evidence="7 8">ASL-1</strain>
    </source>
</reference>
<name>A0A4Y8LJ86_9BACL</name>
<evidence type="ECO:0000256" key="3">
    <source>
        <dbReference type="ARBA" id="ARBA00022989"/>
    </source>
</evidence>